<comment type="similarity">
    <text evidence="2 8">Belongs to the FPP/GGPP synthase family.</text>
</comment>
<dbReference type="FunFam" id="1.10.600.10:FF:000001">
    <property type="entry name" value="Geranylgeranyl diphosphate synthase"/>
    <property type="match status" value="1"/>
</dbReference>
<accession>A0A1Y6ESA6</accession>
<organism evidence="9 10">
    <name type="scientific">Devosia lucknowensis</name>
    <dbReference type="NCBI Taxonomy" id="1096929"/>
    <lineage>
        <taxon>Bacteria</taxon>
        <taxon>Pseudomonadati</taxon>
        <taxon>Pseudomonadota</taxon>
        <taxon>Alphaproteobacteria</taxon>
        <taxon>Hyphomicrobiales</taxon>
        <taxon>Devosiaceae</taxon>
        <taxon>Devosia</taxon>
    </lineage>
</organism>
<keyword evidence="3 8" id="KW-0808">Transferase</keyword>
<dbReference type="RefSeq" id="WP_170926368.1">
    <property type="nucleotide sequence ID" value="NZ_FXWK01000001.1"/>
</dbReference>
<keyword evidence="5" id="KW-0460">Magnesium</keyword>
<evidence type="ECO:0000256" key="3">
    <source>
        <dbReference type="ARBA" id="ARBA00022679"/>
    </source>
</evidence>
<evidence type="ECO:0000256" key="2">
    <source>
        <dbReference type="ARBA" id="ARBA00006706"/>
    </source>
</evidence>
<evidence type="ECO:0000313" key="9">
    <source>
        <dbReference type="EMBL" id="SMQ65139.1"/>
    </source>
</evidence>
<keyword evidence="10" id="KW-1185">Reference proteome</keyword>
<dbReference type="Gene3D" id="1.10.600.10">
    <property type="entry name" value="Farnesyl Diphosphate Synthase"/>
    <property type="match status" value="1"/>
</dbReference>
<evidence type="ECO:0000256" key="4">
    <source>
        <dbReference type="ARBA" id="ARBA00022723"/>
    </source>
</evidence>
<protein>
    <recommendedName>
        <fullName evidence="7">Probable farnesyl diphosphate synthase</fullName>
    </recommendedName>
</protein>
<evidence type="ECO:0000256" key="6">
    <source>
        <dbReference type="ARBA" id="ARBA00023229"/>
    </source>
</evidence>
<dbReference type="CDD" id="cd00685">
    <property type="entry name" value="Trans_IPPS_HT"/>
    <property type="match status" value="1"/>
</dbReference>
<dbReference type="SUPFAM" id="SSF48576">
    <property type="entry name" value="Terpenoid synthases"/>
    <property type="match status" value="1"/>
</dbReference>
<evidence type="ECO:0000256" key="7">
    <source>
        <dbReference type="ARBA" id="ARBA00069024"/>
    </source>
</evidence>
<evidence type="ECO:0000256" key="8">
    <source>
        <dbReference type="RuleBase" id="RU004466"/>
    </source>
</evidence>
<dbReference type="PANTHER" id="PTHR43281:SF1">
    <property type="entry name" value="FARNESYL DIPHOSPHATE SYNTHASE"/>
    <property type="match status" value="1"/>
</dbReference>
<dbReference type="InterPro" id="IPR000092">
    <property type="entry name" value="Polyprenyl_synt"/>
</dbReference>
<evidence type="ECO:0000256" key="5">
    <source>
        <dbReference type="ARBA" id="ARBA00022842"/>
    </source>
</evidence>
<dbReference type="GO" id="GO:0016114">
    <property type="term" value="P:terpenoid biosynthetic process"/>
    <property type="evidence" value="ECO:0007669"/>
    <property type="project" value="UniProtKB-ARBA"/>
</dbReference>
<dbReference type="Proteomes" id="UP000194474">
    <property type="component" value="Unassembled WGS sequence"/>
</dbReference>
<evidence type="ECO:0000313" key="10">
    <source>
        <dbReference type="Proteomes" id="UP000194474"/>
    </source>
</evidence>
<comment type="cofactor">
    <cofactor evidence="1">
        <name>Mg(2+)</name>
        <dbReference type="ChEBI" id="CHEBI:18420"/>
    </cofactor>
</comment>
<sequence length="310" mass="32866">MTSIGSFAEAGALSSGGSIDIAEIRAAIEDRLERQIDFDPIVPANLQAALRHALMGQSKRVRPTLMYLIAEPDGAAIGAVLDAGCALEMVHTASLIIDDLPCMDDAAIRRQRPTTHVAFGQPTAILGAIALLTRAFGIIAELDGVPTATRNRMATVLSQAVGWNGLVAGQEIDINNRAELGNAEQVEQLNWLKTGVLFVAAAKIGAILRGLEGERLEAVGHFARHFGLAFQTADDLIDRTETVAEAGKDVGKDGDKATLVSLFGADHARMTCQQHIAHAEQALLASGINGAPIRALMMRLLDKGQKVMPL</sequence>
<dbReference type="Pfam" id="PF00348">
    <property type="entry name" value="polyprenyl_synt"/>
    <property type="match status" value="1"/>
</dbReference>
<evidence type="ECO:0000256" key="1">
    <source>
        <dbReference type="ARBA" id="ARBA00001946"/>
    </source>
</evidence>
<gene>
    <name evidence="9" type="ORF">SAMN06295905_1149</name>
</gene>
<proteinExistence type="inferred from homology"/>
<dbReference type="SFLD" id="SFLDS00005">
    <property type="entry name" value="Isoprenoid_Synthase_Type_I"/>
    <property type="match status" value="1"/>
</dbReference>
<dbReference type="GO" id="GO:0004659">
    <property type="term" value="F:prenyltransferase activity"/>
    <property type="evidence" value="ECO:0007669"/>
    <property type="project" value="InterPro"/>
</dbReference>
<name>A0A1Y6ESA6_9HYPH</name>
<reference evidence="10" key="1">
    <citation type="submission" date="2017-04" db="EMBL/GenBank/DDBJ databases">
        <authorList>
            <person name="Varghese N."/>
            <person name="Submissions S."/>
        </authorList>
    </citation>
    <scope>NUCLEOTIDE SEQUENCE [LARGE SCALE GENOMIC DNA]</scope>
</reference>
<keyword evidence="4" id="KW-0479">Metal-binding</keyword>
<dbReference type="AlphaFoldDB" id="A0A1Y6ESA6"/>
<dbReference type="PANTHER" id="PTHR43281">
    <property type="entry name" value="FARNESYL DIPHOSPHATE SYNTHASE"/>
    <property type="match status" value="1"/>
</dbReference>
<dbReference type="GO" id="GO:0046872">
    <property type="term" value="F:metal ion binding"/>
    <property type="evidence" value="ECO:0007669"/>
    <property type="project" value="UniProtKB-KW"/>
</dbReference>
<dbReference type="InterPro" id="IPR008949">
    <property type="entry name" value="Isoprenoid_synthase_dom_sf"/>
</dbReference>
<keyword evidence="6" id="KW-0414">Isoprene biosynthesis</keyword>
<dbReference type="EMBL" id="FXWK01000001">
    <property type="protein sequence ID" value="SMQ65139.1"/>
    <property type="molecule type" value="Genomic_DNA"/>
</dbReference>